<proteinExistence type="predicted"/>
<dbReference type="GO" id="GO:0002100">
    <property type="term" value="P:tRNA wobble adenosine to inosine editing"/>
    <property type="evidence" value="ECO:0007669"/>
    <property type="project" value="InterPro"/>
</dbReference>
<feature type="domain" description="MafB19-like deaminase" evidence="1">
    <location>
        <begin position="212"/>
        <end position="322"/>
    </location>
</feature>
<dbReference type="Pfam" id="PF14437">
    <property type="entry name" value="MafB19-deam"/>
    <property type="match status" value="1"/>
</dbReference>
<dbReference type="AlphaFoldDB" id="A0AAV3VU15"/>
<dbReference type="Proteomes" id="UP000325212">
    <property type="component" value="Unassembled WGS sequence"/>
</dbReference>
<name>A0AAV3VU15_9CLOT</name>
<gene>
    <name evidence="2" type="ORF">CDIOL_03250</name>
</gene>
<accession>A0AAV3VU15</accession>
<keyword evidence="3" id="KW-1185">Reference proteome</keyword>
<dbReference type="Gene3D" id="1.20.120.20">
    <property type="entry name" value="Apolipoprotein"/>
    <property type="match status" value="1"/>
</dbReference>
<reference evidence="2 3" key="1">
    <citation type="submission" date="2019-06" db="EMBL/GenBank/DDBJ databases">
        <title>Draft genome sequence of Clostridium diolis DSM 15410.</title>
        <authorList>
            <person name="Kobayashi H."/>
            <person name="Tanizawa Y."/>
            <person name="Tohno M."/>
        </authorList>
    </citation>
    <scope>NUCLEOTIDE SEQUENCE [LARGE SCALE GENOMIC DNA]</scope>
    <source>
        <strain evidence="2 3">DSM 15410</strain>
    </source>
</reference>
<evidence type="ECO:0000259" key="1">
    <source>
        <dbReference type="Pfam" id="PF14437"/>
    </source>
</evidence>
<comment type="caution">
    <text evidence="2">The sequence shown here is derived from an EMBL/GenBank/DDBJ whole genome shotgun (WGS) entry which is preliminary data.</text>
</comment>
<dbReference type="GO" id="GO:0008251">
    <property type="term" value="F:tRNA-specific adenosine deaminase activity"/>
    <property type="evidence" value="ECO:0007669"/>
    <property type="project" value="InterPro"/>
</dbReference>
<dbReference type="EMBL" id="BJLA01000001">
    <property type="protein sequence ID" value="GEA29402.1"/>
    <property type="molecule type" value="Genomic_DNA"/>
</dbReference>
<organism evidence="2 3">
    <name type="scientific">Clostridium diolis</name>
    <dbReference type="NCBI Taxonomy" id="223919"/>
    <lineage>
        <taxon>Bacteria</taxon>
        <taxon>Bacillati</taxon>
        <taxon>Bacillota</taxon>
        <taxon>Clostridia</taxon>
        <taxon>Eubacteriales</taxon>
        <taxon>Clostridiaceae</taxon>
        <taxon>Clostridium</taxon>
    </lineage>
</organism>
<dbReference type="RefSeq" id="WP_039770097.1">
    <property type="nucleotide sequence ID" value="NZ_BJLA01000001.1"/>
</dbReference>
<evidence type="ECO:0000313" key="2">
    <source>
        <dbReference type="EMBL" id="GEA29402.1"/>
    </source>
</evidence>
<sequence length="337" mass="36536">MLDGLIGAATGGLLHGEGKLISKVSPFVSKSIGNVLGKISGEAKSILGKISGKADDILGAFSKTSKELFNKVANKVDDVATSIKNSAQDLVDRAANKFNEVTTQIDNKIQDALHSVASKADDGLNVLNQARYNVRKAIGFEEEYAVPGGGYVNNAPEEKSVFKNMVSKSEGKGKGYERVVEVNKELDIDQEYNEIESYRKKLGVGPYSLESGNTVACVNLDGERFFGVNSTITKESQEATKALRQKWFEKIQWVPPKKKQPLHLGHAQSLTHGEAHSLINAFETKGSLPKKITMVVDRKTCNMCRGELPALLKALGVEELTVYSGGLSEPIIIKAIQ</sequence>
<evidence type="ECO:0000313" key="3">
    <source>
        <dbReference type="Proteomes" id="UP000325212"/>
    </source>
</evidence>
<dbReference type="InterPro" id="IPR058535">
    <property type="entry name" value="MafB19-deam"/>
</dbReference>
<protein>
    <recommendedName>
        <fullName evidence="1">MafB19-like deaminase domain-containing protein</fullName>
    </recommendedName>
</protein>